<dbReference type="Gene3D" id="3.30.420.40">
    <property type="match status" value="2"/>
</dbReference>
<dbReference type="Pfam" id="PF00480">
    <property type="entry name" value="ROK"/>
    <property type="match status" value="1"/>
</dbReference>
<accession>A0A4Q5N590</accession>
<dbReference type="InterPro" id="IPR000600">
    <property type="entry name" value="ROK"/>
</dbReference>
<dbReference type="InterPro" id="IPR036388">
    <property type="entry name" value="WH-like_DNA-bd_sf"/>
</dbReference>
<evidence type="ECO:0000256" key="1">
    <source>
        <dbReference type="ARBA" id="ARBA00006479"/>
    </source>
</evidence>
<dbReference type="Gene3D" id="1.10.10.10">
    <property type="entry name" value="Winged helix-like DNA-binding domain superfamily/Winged helix DNA-binding domain"/>
    <property type="match status" value="1"/>
</dbReference>
<protein>
    <submittedName>
        <fullName evidence="2">ROK family transcriptional regulator</fullName>
    </submittedName>
</protein>
<organism evidence="2 3">
    <name type="scientific">Pengzhenrongella frigida</name>
    <dbReference type="NCBI Taxonomy" id="1259133"/>
    <lineage>
        <taxon>Bacteria</taxon>
        <taxon>Bacillati</taxon>
        <taxon>Actinomycetota</taxon>
        <taxon>Actinomycetes</taxon>
        <taxon>Micrococcales</taxon>
        <taxon>Pengzhenrongella</taxon>
    </lineage>
</organism>
<comment type="similarity">
    <text evidence="1">Belongs to the ROK (NagC/XylR) family.</text>
</comment>
<dbReference type="InterPro" id="IPR043129">
    <property type="entry name" value="ATPase_NBD"/>
</dbReference>
<dbReference type="PANTHER" id="PTHR18964:SF149">
    <property type="entry name" value="BIFUNCTIONAL UDP-N-ACETYLGLUCOSAMINE 2-EPIMERASE_N-ACETYLMANNOSAMINE KINASE"/>
    <property type="match status" value="1"/>
</dbReference>
<proteinExistence type="inferred from homology"/>
<dbReference type="SUPFAM" id="SSF53067">
    <property type="entry name" value="Actin-like ATPase domain"/>
    <property type="match status" value="1"/>
</dbReference>
<evidence type="ECO:0000313" key="2">
    <source>
        <dbReference type="EMBL" id="RYV51947.1"/>
    </source>
</evidence>
<dbReference type="Proteomes" id="UP000293764">
    <property type="component" value="Unassembled WGS sequence"/>
</dbReference>
<dbReference type="EMBL" id="SDWW01000010">
    <property type="protein sequence ID" value="RYV51947.1"/>
    <property type="molecule type" value="Genomic_DNA"/>
</dbReference>
<sequence length="383" mass="40278">MTIASGADQPWLGLNEGERAVVAELIGGGSQPRVQLARKLGLSRTSLTRITRELIDLKLVTESDRQQRAARGRPPEIIDLRVDAAHVVGVKLTGDDLYAVVTGLDSWVIANTHVTLTDRSVDGVVDLIASTADDLLRGRERPSAIGVCLAGDVDGVGADSEIVGSTFPGWAARVPMARMVSERTGLPATVTNDVTALATAHHWFGGGTGPKSLVVIVIGDGAGVGLVLDDRVVIGAHARQGKIGHLLVEAQGELRCPSGHRGCAETLVTMPGIAENAGMAPQDYPEVLARAREGEPRALSAFRDAASALGAIVAQFVNVLDPEKVIVTGEGTDLLELARPTFDAALRDRLDRRASHELALSVDPFHFGQYAEGAGITALRSCL</sequence>
<comment type="caution">
    <text evidence="2">The sequence shown here is derived from an EMBL/GenBank/DDBJ whole genome shotgun (WGS) entry which is preliminary data.</text>
</comment>
<dbReference type="RefSeq" id="WP_130101769.1">
    <property type="nucleotide sequence ID" value="NZ_SDWW01000010.1"/>
</dbReference>
<dbReference type="PANTHER" id="PTHR18964">
    <property type="entry name" value="ROK (REPRESSOR, ORF, KINASE) FAMILY"/>
    <property type="match status" value="1"/>
</dbReference>
<dbReference type="InterPro" id="IPR036390">
    <property type="entry name" value="WH_DNA-bd_sf"/>
</dbReference>
<dbReference type="OrthoDB" id="3464494at2"/>
<dbReference type="AlphaFoldDB" id="A0A4Q5N590"/>
<keyword evidence="3" id="KW-1185">Reference proteome</keyword>
<dbReference type="SUPFAM" id="SSF46785">
    <property type="entry name" value="Winged helix' DNA-binding domain"/>
    <property type="match status" value="1"/>
</dbReference>
<reference evidence="2 3" key="1">
    <citation type="submission" date="2019-01" db="EMBL/GenBank/DDBJ databases">
        <title>Novel species of Cellulomonas.</title>
        <authorList>
            <person name="Liu Q."/>
            <person name="Xin Y.-H."/>
        </authorList>
    </citation>
    <scope>NUCLEOTIDE SEQUENCE [LARGE SCALE GENOMIC DNA]</scope>
    <source>
        <strain evidence="2 3">HLT2-17</strain>
    </source>
</reference>
<name>A0A4Q5N590_9MICO</name>
<evidence type="ECO:0000313" key="3">
    <source>
        <dbReference type="Proteomes" id="UP000293764"/>
    </source>
</evidence>
<gene>
    <name evidence="2" type="ORF">EUA98_06005</name>
</gene>